<dbReference type="PROSITE" id="PS00041">
    <property type="entry name" value="HTH_ARAC_FAMILY_1"/>
    <property type="match status" value="1"/>
</dbReference>
<dbReference type="Pfam" id="PF12833">
    <property type="entry name" value="HTH_18"/>
    <property type="match status" value="1"/>
</dbReference>
<evidence type="ECO:0000256" key="2">
    <source>
        <dbReference type="ARBA" id="ARBA00023125"/>
    </source>
</evidence>
<comment type="caution">
    <text evidence="5">The sequence shown here is derived from an EMBL/GenBank/DDBJ whole genome shotgun (WGS) entry which is preliminary data.</text>
</comment>
<dbReference type="PANTHER" id="PTHR46796:SF6">
    <property type="entry name" value="ARAC SUBFAMILY"/>
    <property type="match status" value="1"/>
</dbReference>
<dbReference type="Pfam" id="PF14525">
    <property type="entry name" value="AraC_binding_2"/>
    <property type="match status" value="1"/>
</dbReference>
<dbReference type="AlphaFoldDB" id="A0A431TT68"/>
<dbReference type="SMART" id="SM00342">
    <property type="entry name" value="HTH_ARAC"/>
    <property type="match status" value="1"/>
</dbReference>
<dbReference type="InterPro" id="IPR018062">
    <property type="entry name" value="HTH_AraC-typ_CS"/>
</dbReference>
<accession>A0A431TT68</accession>
<dbReference type="EMBL" id="RXOE01000001">
    <property type="protein sequence ID" value="RTQ37238.1"/>
    <property type="molecule type" value="Genomic_DNA"/>
</dbReference>
<proteinExistence type="predicted"/>
<dbReference type="PROSITE" id="PS01124">
    <property type="entry name" value="HTH_ARAC_FAMILY_2"/>
    <property type="match status" value="1"/>
</dbReference>
<feature type="domain" description="HTH araC/xylS-type" evidence="4">
    <location>
        <begin position="223"/>
        <end position="324"/>
    </location>
</feature>
<keyword evidence="6" id="KW-1185">Reference proteome</keyword>
<organism evidence="5 6">
    <name type="scientific">Variovorax gossypii</name>
    <dbReference type="NCBI Taxonomy" id="1679495"/>
    <lineage>
        <taxon>Bacteria</taxon>
        <taxon>Pseudomonadati</taxon>
        <taxon>Pseudomonadota</taxon>
        <taxon>Betaproteobacteria</taxon>
        <taxon>Burkholderiales</taxon>
        <taxon>Comamonadaceae</taxon>
        <taxon>Variovorax</taxon>
    </lineage>
</organism>
<dbReference type="GO" id="GO:0043565">
    <property type="term" value="F:sequence-specific DNA binding"/>
    <property type="evidence" value="ECO:0007669"/>
    <property type="project" value="InterPro"/>
</dbReference>
<dbReference type="Proteomes" id="UP000267418">
    <property type="component" value="Unassembled WGS sequence"/>
</dbReference>
<dbReference type="SUPFAM" id="SSF46689">
    <property type="entry name" value="Homeodomain-like"/>
    <property type="match status" value="1"/>
</dbReference>
<protein>
    <submittedName>
        <fullName evidence="5">AraC family transcriptional regulator</fullName>
    </submittedName>
</protein>
<dbReference type="InterPro" id="IPR009057">
    <property type="entry name" value="Homeodomain-like_sf"/>
</dbReference>
<dbReference type="Gene3D" id="1.10.10.60">
    <property type="entry name" value="Homeodomain-like"/>
    <property type="match status" value="1"/>
</dbReference>
<keyword evidence="2" id="KW-0238">DNA-binding</keyword>
<evidence type="ECO:0000259" key="4">
    <source>
        <dbReference type="PROSITE" id="PS01124"/>
    </source>
</evidence>
<reference evidence="5 6" key="1">
    <citation type="submission" date="2018-12" db="EMBL/GenBank/DDBJ databases">
        <title>The genome of Variovorax gossypii DSM 100435.</title>
        <authorList>
            <person name="Gao J."/>
            <person name="Sun J."/>
        </authorList>
    </citation>
    <scope>NUCLEOTIDE SEQUENCE [LARGE SCALE GENOMIC DNA]</scope>
    <source>
        <strain evidence="5 6">DSM 100435</strain>
    </source>
</reference>
<dbReference type="OrthoDB" id="9178898at2"/>
<evidence type="ECO:0000256" key="1">
    <source>
        <dbReference type="ARBA" id="ARBA00023015"/>
    </source>
</evidence>
<evidence type="ECO:0000256" key="3">
    <source>
        <dbReference type="ARBA" id="ARBA00023163"/>
    </source>
</evidence>
<dbReference type="InterPro" id="IPR018060">
    <property type="entry name" value="HTH_AraC"/>
</dbReference>
<sequence length="326" mass="35924">MHHDTTAATDLSFAPRFRSLYPGDVQGYSNALDSLVYPGELSVRDSNPSMSLEACRLVGGGLAISFSSTPLAVRHDTALASIGGAGDVLAMIAVEGEGTIDQGGRRMAFRKGDITFRTTRLPSTCTLNSSGKLVMLRVPSDRFFGIYADLHDRFVPSLAQADSRLAEAARSHMGHVFPGSAQVAPALAYFSEQSFVSLLAAAYCESIDDDAADGKRRERDRWQRLAAFIEAHLGDPELSVDAVSRELGISRRLTHRLFEMQRTQYGAYLKMRRLERAKDELQNRRLDHLSVSEIAYRNGFGDASHFSRSFRSRFGVPPGAFRRSPD</sequence>
<name>A0A431TT68_9BURK</name>
<dbReference type="PANTHER" id="PTHR46796">
    <property type="entry name" value="HTH-TYPE TRANSCRIPTIONAL ACTIVATOR RHAS-RELATED"/>
    <property type="match status" value="1"/>
</dbReference>
<dbReference type="InterPro" id="IPR035418">
    <property type="entry name" value="AraC-bd_2"/>
</dbReference>
<dbReference type="RefSeq" id="WP_126468975.1">
    <property type="nucleotide sequence ID" value="NZ_RXOE01000001.1"/>
</dbReference>
<dbReference type="GO" id="GO:0003700">
    <property type="term" value="F:DNA-binding transcription factor activity"/>
    <property type="evidence" value="ECO:0007669"/>
    <property type="project" value="InterPro"/>
</dbReference>
<dbReference type="InterPro" id="IPR020449">
    <property type="entry name" value="Tscrpt_reg_AraC-type_HTH"/>
</dbReference>
<keyword evidence="1" id="KW-0805">Transcription regulation</keyword>
<evidence type="ECO:0000313" key="6">
    <source>
        <dbReference type="Proteomes" id="UP000267418"/>
    </source>
</evidence>
<keyword evidence="3" id="KW-0804">Transcription</keyword>
<dbReference type="PRINTS" id="PR00032">
    <property type="entry name" value="HTHARAC"/>
</dbReference>
<evidence type="ECO:0000313" key="5">
    <source>
        <dbReference type="EMBL" id="RTQ37238.1"/>
    </source>
</evidence>
<dbReference type="InterPro" id="IPR050204">
    <property type="entry name" value="AraC_XylS_family_regulators"/>
</dbReference>
<gene>
    <name evidence="5" type="ORF">EJP69_05785</name>
</gene>